<organism evidence="2 3">
    <name type="scientific">Streblomastix strix</name>
    <dbReference type="NCBI Taxonomy" id="222440"/>
    <lineage>
        <taxon>Eukaryota</taxon>
        <taxon>Metamonada</taxon>
        <taxon>Preaxostyla</taxon>
        <taxon>Oxymonadida</taxon>
        <taxon>Streblomastigidae</taxon>
        <taxon>Streblomastix</taxon>
    </lineage>
</organism>
<evidence type="ECO:0000256" key="1">
    <source>
        <dbReference type="SAM" id="Phobius"/>
    </source>
</evidence>
<comment type="caution">
    <text evidence="2">The sequence shown here is derived from an EMBL/GenBank/DDBJ whole genome shotgun (WGS) entry which is preliminary data.</text>
</comment>
<sequence>MFLVVPVNLVPHILCSYIPQAIEYQVAQRVGGEDGIDPTFHTPSLSVGSVLHPVNTKLSQFALFFIILIPQSNIVLLGSIVNYPIA</sequence>
<proteinExistence type="predicted"/>
<dbReference type="EMBL" id="SNRW01004794">
    <property type="protein sequence ID" value="KAA6386460.1"/>
    <property type="molecule type" value="Genomic_DNA"/>
</dbReference>
<protein>
    <submittedName>
        <fullName evidence="2">Uncharacterized protein</fullName>
    </submittedName>
</protein>
<accession>A0A5J4VVI9</accession>
<keyword evidence="1" id="KW-1133">Transmembrane helix</keyword>
<feature type="transmembrane region" description="Helical" evidence="1">
    <location>
        <begin position="61"/>
        <end position="85"/>
    </location>
</feature>
<gene>
    <name evidence="2" type="ORF">EZS28_018015</name>
</gene>
<evidence type="ECO:0000313" key="3">
    <source>
        <dbReference type="Proteomes" id="UP000324800"/>
    </source>
</evidence>
<name>A0A5J4VVI9_9EUKA</name>
<evidence type="ECO:0000313" key="2">
    <source>
        <dbReference type="EMBL" id="KAA6386460.1"/>
    </source>
</evidence>
<reference evidence="2 3" key="1">
    <citation type="submission" date="2019-03" db="EMBL/GenBank/DDBJ databases">
        <title>Single cell metagenomics reveals metabolic interactions within the superorganism composed of flagellate Streblomastix strix and complex community of Bacteroidetes bacteria on its surface.</title>
        <authorList>
            <person name="Treitli S.C."/>
            <person name="Kolisko M."/>
            <person name="Husnik F."/>
            <person name="Keeling P."/>
            <person name="Hampl V."/>
        </authorList>
    </citation>
    <scope>NUCLEOTIDE SEQUENCE [LARGE SCALE GENOMIC DNA]</scope>
    <source>
        <strain evidence="2">ST1C</strain>
    </source>
</reference>
<dbReference type="AlphaFoldDB" id="A0A5J4VVI9"/>
<dbReference type="Proteomes" id="UP000324800">
    <property type="component" value="Unassembled WGS sequence"/>
</dbReference>
<keyword evidence="1" id="KW-0812">Transmembrane</keyword>
<keyword evidence="1" id="KW-0472">Membrane</keyword>